<evidence type="ECO:0000313" key="3">
    <source>
        <dbReference type="Proteomes" id="UP001362999"/>
    </source>
</evidence>
<dbReference type="InterPro" id="IPR032675">
    <property type="entry name" value="LRR_dom_sf"/>
</dbReference>
<organism evidence="2 3">
    <name type="scientific">Favolaschia claudopus</name>
    <dbReference type="NCBI Taxonomy" id="2862362"/>
    <lineage>
        <taxon>Eukaryota</taxon>
        <taxon>Fungi</taxon>
        <taxon>Dikarya</taxon>
        <taxon>Basidiomycota</taxon>
        <taxon>Agaricomycotina</taxon>
        <taxon>Agaricomycetes</taxon>
        <taxon>Agaricomycetidae</taxon>
        <taxon>Agaricales</taxon>
        <taxon>Marasmiineae</taxon>
        <taxon>Mycenaceae</taxon>
        <taxon>Favolaschia</taxon>
    </lineage>
</organism>
<comment type="caution">
    <text evidence="2">The sequence shown here is derived from an EMBL/GenBank/DDBJ whole genome shotgun (WGS) entry which is preliminary data.</text>
</comment>
<keyword evidence="1" id="KW-0175">Coiled coil</keyword>
<sequence length="370" mass="42064">MLSTHAEDRARLVELEIQVRDLERVLTALRLEESATRERLDAYKYPVLTLPNEIVAEIFLHFLPRYPVCPPLTGPNSPILLTHICPLWREIALATPQLWRAVSLSGRWSPFEANKIWVSRAGCCPLAIRMNGRDAHALNGTELIAAVLPYRTRCQYLELRLCHNADTLLTMEGEFPLLRHFDLEIDSLPSRDIQFQNLDVPMLRSVVLDGWAAQWIILPWTQLTILCLHGTTLEDYERILRQASNLLECYLSIVDVDDIDEDSIIDPPITLAHLQSLKVDVESSMPRFLDSFILPALCSLEVDESLLRDDMISSLTSFIARSGCKLKNLCITYGVLDSYSYSLAVPSIQEVNVLFDPGPDRWPIHLLSYS</sequence>
<feature type="coiled-coil region" evidence="1">
    <location>
        <begin position="5"/>
        <end position="32"/>
    </location>
</feature>
<gene>
    <name evidence="2" type="ORF">R3P38DRAFT_1201200</name>
</gene>
<dbReference type="Gene3D" id="3.80.10.10">
    <property type="entry name" value="Ribonuclease Inhibitor"/>
    <property type="match status" value="1"/>
</dbReference>
<reference evidence="2 3" key="1">
    <citation type="journal article" date="2024" name="J Genomics">
        <title>Draft genome sequencing and assembly of Favolaschia claudopus CIRM-BRFM 2984 isolated from oak limbs.</title>
        <authorList>
            <person name="Navarro D."/>
            <person name="Drula E."/>
            <person name="Chaduli D."/>
            <person name="Cazenave R."/>
            <person name="Ahrendt S."/>
            <person name="Wang J."/>
            <person name="Lipzen A."/>
            <person name="Daum C."/>
            <person name="Barry K."/>
            <person name="Grigoriev I.V."/>
            <person name="Favel A."/>
            <person name="Rosso M.N."/>
            <person name="Martin F."/>
        </authorList>
    </citation>
    <scope>NUCLEOTIDE SEQUENCE [LARGE SCALE GENOMIC DNA]</scope>
    <source>
        <strain evidence="2 3">CIRM-BRFM 2984</strain>
    </source>
</reference>
<evidence type="ECO:0000256" key="1">
    <source>
        <dbReference type="SAM" id="Coils"/>
    </source>
</evidence>
<evidence type="ECO:0000313" key="2">
    <source>
        <dbReference type="EMBL" id="KAK7020326.1"/>
    </source>
</evidence>
<dbReference type="AlphaFoldDB" id="A0AAW0B2N2"/>
<proteinExistence type="predicted"/>
<dbReference type="SUPFAM" id="SSF52047">
    <property type="entry name" value="RNI-like"/>
    <property type="match status" value="1"/>
</dbReference>
<protein>
    <submittedName>
        <fullName evidence="2">F-box domain-containing protein</fullName>
    </submittedName>
</protein>
<dbReference type="EMBL" id="JAWWNJ010000041">
    <property type="protein sequence ID" value="KAK7020326.1"/>
    <property type="molecule type" value="Genomic_DNA"/>
</dbReference>
<accession>A0AAW0B2N2</accession>
<keyword evidence="3" id="KW-1185">Reference proteome</keyword>
<dbReference type="Proteomes" id="UP001362999">
    <property type="component" value="Unassembled WGS sequence"/>
</dbReference>
<name>A0AAW0B2N2_9AGAR</name>